<comment type="caution">
    <text evidence="1">The sequence shown here is derived from an EMBL/GenBank/DDBJ whole genome shotgun (WGS) entry which is preliminary data.</text>
</comment>
<sequence>MEYHIERLLPIVAELSVRYTSGESCSVSYEAAQALMEAVIYCIRECVTDTEHGISAGRMPHERELYDRGAHLVIQKTLQAKEIYESILPCFHDYGCANYRDTILKGMPEFFVRYDPVFFPGNHLLTLDYPLLNKTACLDGSACQDLLPQQNGPRPLSPLRGIDLIFKYLKSIAMEVHFLNRFHPDTICRLMERVSPDYRELYLDNLCEPVLLCTVSRLLAAEAAGSDFSALRALDIPLLTVEECNLLRTRFLSSCVEEICTCIKPAIRAAVSRIPGAGPYFEQAASDYAVRIRFGIDSDCLETVLYASNQTQSFS</sequence>
<reference evidence="1 2" key="1">
    <citation type="submission" date="2011-04" db="EMBL/GenBank/DDBJ databases">
        <title>The Genome Sequence of Clostridium citroniae WAL-19142.</title>
        <authorList>
            <consortium name="The Broad Institute Genome Sequencing Platform"/>
            <person name="Earl A."/>
            <person name="Ward D."/>
            <person name="Feldgarden M."/>
            <person name="Gevers D."/>
            <person name="Warren Y.A."/>
            <person name="Tyrrell K.L."/>
            <person name="Citron D.M."/>
            <person name="Goldstein E.J."/>
            <person name="Daigneault M."/>
            <person name="Allen-Vercoe E."/>
            <person name="Young S.K."/>
            <person name="Zeng Q."/>
            <person name="Gargeya S."/>
            <person name="Fitzgerald M."/>
            <person name="Haas B."/>
            <person name="Abouelleil A."/>
            <person name="Alvarado L."/>
            <person name="Arachchi H.M."/>
            <person name="Berlin A."/>
            <person name="Brown A."/>
            <person name="Chapman S.B."/>
            <person name="Chen Z."/>
            <person name="Dunbar C."/>
            <person name="Freedman E."/>
            <person name="Gearin G."/>
            <person name="Gellesch M."/>
            <person name="Goldberg J."/>
            <person name="Griggs A."/>
            <person name="Gujja S."/>
            <person name="Heilman E.R."/>
            <person name="Heiman D."/>
            <person name="Howarth C."/>
            <person name="Larson L."/>
            <person name="Lui A."/>
            <person name="MacDonald P.J."/>
            <person name="Mehta T."/>
            <person name="Montmayeur A."/>
            <person name="Murphy C."/>
            <person name="Neiman D."/>
            <person name="Pearson M."/>
            <person name="Priest M."/>
            <person name="Roberts A."/>
            <person name="Saif S."/>
            <person name="Shea T."/>
            <person name="Shenoy N."/>
            <person name="Sisk P."/>
            <person name="Stolte C."/>
            <person name="Sykes S."/>
            <person name="White J."/>
            <person name="Yandava C."/>
            <person name="Wortman J."/>
            <person name="Nusbaum C."/>
            <person name="Birren B."/>
        </authorList>
    </citation>
    <scope>NUCLEOTIDE SEQUENCE [LARGE SCALE GENOMIC DNA]</scope>
    <source>
        <strain evidence="1 2">WAL-19142</strain>
    </source>
</reference>
<dbReference type="RefSeq" id="WP_053095346.1">
    <property type="nucleotide sequence ID" value="NZ_KQ235877.1"/>
</dbReference>
<evidence type="ECO:0000313" key="2">
    <source>
        <dbReference type="Proteomes" id="UP000037392"/>
    </source>
</evidence>
<dbReference type="OrthoDB" id="1907610at2"/>
<proteinExistence type="predicted"/>
<dbReference type="Proteomes" id="UP000037392">
    <property type="component" value="Unassembled WGS sequence"/>
</dbReference>
<dbReference type="PATRIC" id="fig|742734.4.peg.1848"/>
<name>A0A0J9CAT9_9FIRM</name>
<dbReference type="EMBL" id="ADLK01000015">
    <property type="protein sequence ID" value="KMW21619.1"/>
    <property type="molecule type" value="Genomic_DNA"/>
</dbReference>
<dbReference type="Pfam" id="PF19677">
    <property type="entry name" value="DUF6179"/>
    <property type="match status" value="2"/>
</dbReference>
<dbReference type="AlphaFoldDB" id="A0A0J9CAT9"/>
<protein>
    <submittedName>
        <fullName evidence="1">Uncharacterized protein</fullName>
    </submittedName>
</protein>
<organism evidence="1 2">
    <name type="scientific">[Clostridium] citroniae WAL-19142</name>
    <dbReference type="NCBI Taxonomy" id="742734"/>
    <lineage>
        <taxon>Bacteria</taxon>
        <taxon>Bacillati</taxon>
        <taxon>Bacillota</taxon>
        <taxon>Clostridia</taxon>
        <taxon>Lachnospirales</taxon>
        <taxon>Lachnospiraceae</taxon>
        <taxon>Enterocloster</taxon>
    </lineage>
</organism>
<evidence type="ECO:0000313" key="1">
    <source>
        <dbReference type="EMBL" id="KMW21619.1"/>
    </source>
</evidence>
<dbReference type="InterPro" id="IPR045751">
    <property type="entry name" value="DUF6179"/>
</dbReference>
<gene>
    <name evidence="1" type="ORF">HMPREF9470_01724</name>
</gene>
<accession>A0A0J9CAT9</accession>
<dbReference type="GeneID" id="93165120"/>